<sequence>MLERIKGVFSKKKKPVEKKLEEDKIPEPEDDLNTSSTSQTFSNSEKRHYQKLCLLLSEPMIDLKKLRSEAWYGIPMCYPQIRSIVWKLLLGYYSPNQEFQESSISRKREEYIDCSRSYFPNLAYSEDLTETNLISEDMSIYEVDSFKQIIIDVKRTHPGEAFSSKISKSMLTRILFVWAFKHPASGYVQGINDLAATFMYIFLAEEIDRINRESEGRKSVDIDLEHNAYDLKLEDVDLIEEEKIQHIEADTYWCLENFLETLQENYTEHQPGVHKIIARTEQIVMKKDKELMEFLEAADYVPSKFVYRWVNNILSREFNVQQLIMIWDKIIAEEEDITTYLPYVCAALLLKFSDCIKSYAERPEEVILLIQDLPTREWGNEDIKVLMAESYQLQCLYEFNSHLEEK</sequence>
<dbReference type="Gene3D" id="1.10.10.750">
    <property type="entry name" value="Ypt/Rab-GAP domain of gyp1p, domain 1"/>
    <property type="match status" value="1"/>
</dbReference>
<gene>
    <name evidence="3" type="ORF">ECRASSUSDP1_LOCUS13269</name>
</gene>
<proteinExistence type="predicted"/>
<protein>
    <recommendedName>
        <fullName evidence="2">Rab-GAP TBC domain-containing protein</fullName>
    </recommendedName>
</protein>
<keyword evidence="4" id="KW-1185">Reference proteome</keyword>
<dbReference type="PANTHER" id="PTHR22957">
    <property type="entry name" value="TBC1 DOMAIN FAMILY MEMBER GTPASE-ACTIVATING PROTEIN"/>
    <property type="match status" value="1"/>
</dbReference>
<dbReference type="Proteomes" id="UP001295684">
    <property type="component" value="Unassembled WGS sequence"/>
</dbReference>
<dbReference type="SMART" id="SM00164">
    <property type="entry name" value="TBC"/>
    <property type="match status" value="1"/>
</dbReference>
<evidence type="ECO:0000313" key="4">
    <source>
        <dbReference type="Proteomes" id="UP001295684"/>
    </source>
</evidence>
<evidence type="ECO:0000256" key="1">
    <source>
        <dbReference type="SAM" id="MobiDB-lite"/>
    </source>
</evidence>
<feature type="region of interest" description="Disordered" evidence="1">
    <location>
        <begin position="1"/>
        <end position="43"/>
    </location>
</feature>
<reference evidence="3" key="1">
    <citation type="submission" date="2023-07" db="EMBL/GenBank/DDBJ databases">
        <authorList>
            <consortium name="AG Swart"/>
            <person name="Singh M."/>
            <person name="Singh A."/>
            <person name="Seah K."/>
            <person name="Emmerich C."/>
        </authorList>
    </citation>
    <scope>NUCLEOTIDE SEQUENCE</scope>
    <source>
        <strain evidence="3">DP1</strain>
    </source>
</reference>
<name>A0AAD1UNB3_EUPCR</name>
<dbReference type="InterPro" id="IPR000195">
    <property type="entry name" value="Rab-GAP-TBC_dom"/>
</dbReference>
<comment type="caution">
    <text evidence="3">The sequence shown here is derived from an EMBL/GenBank/DDBJ whole genome shotgun (WGS) entry which is preliminary data.</text>
</comment>
<dbReference type="GO" id="GO:0005096">
    <property type="term" value="F:GTPase activator activity"/>
    <property type="evidence" value="ECO:0007669"/>
    <property type="project" value="TreeGrafter"/>
</dbReference>
<evidence type="ECO:0000313" key="3">
    <source>
        <dbReference type="EMBL" id="CAI2371942.1"/>
    </source>
</evidence>
<organism evidence="3 4">
    <name type="scientific">Euplotes crassus</name>
    <dbReference type="NCBI Taxonomy" id="5936"/>
    <lineage>
        <taxon>Eukaryota</taxon>
        <taxon>Sar</taxon>
        <taxon>Alveolata</taxon>
        <taxon>Ciliophora</taxon>
        <taxon>Intramacronucleata</taxon>
        <taxon>Spirotrichea</taxon>
        <taxon>Hypotrichia</taxon>
        <taxon>Euplotida</taxon>
        <taxon>Euplotidae</taxon>
        <taxon>Moneuplotes</taxon>
    </lineage>
</organism>
<feature type="compositionally biased region" description="Basic and acidic residues" evidence="1">
    <location>
        <begin position="17"/>
        <end position="27"/>
    </location>
</feature>
<dbReference type="SUPFAM" id="SSF47923">
    <property type="entry name" value="Ypt/Rab-GAP domain of gyp1p"/>
    <property type="match status" value="2"/>
</dbReference>
<feature type="domain" description="Rab-GAP TBC" evidence="2">
    <location>
        <begin position="76"/>
        <end position="334"/>
    </location>
</feature>
<dbReference type="PANTHER" id="PTHR22957:SF26">
    <property type="entry name" value="LD44506P"/>
    <property type="match status" value="1"/>
</dbReference>
<dbReference type="Gene3D" id="1.10.472.80">
    <property type="entry name" value="Ypt/Rab-GAP domain of gyp1p, domain 3"/>
    <property type="match status" value="1"/>
</dbReference>
<dbReference type="InterPro" id="IPR035969">
    <property type="entry name" value="Rab-GAP_TBC_sf"/>
</dbReference>
<accession>A0AAD1UNB3</accession>
<evidence type="ECO:0000259" key="2">
    <source>
        <dbReference type="PROSITE" id="PS50086"/>
    </source>
</evidence>
<dbReference type="PROSITE" id="PS50086">
    <property type="entry name" value="TBC_RABGAP"/>
    <property type="match status" value="1"/>
</dbReference>
<dbReference type="Pfam" id="PF00566">
    <property type="entry name" value="RabGAP-TBC"/>
    <property type="match status" value="1"/>
</dbReference>
<dbReference type="EMBL" id="CAMPGE010013199">
    <property type="protein sequence ID" value="CAI2371942.1"/>
    <property type="molecule type" value="Genomic_DNA"/>
</dbReference>
<feature type="compositionally biased region" description="Low complexity" evidence="1">
    <location>
        <begin position="33"/>
        <end position="43"/>
    </location>
</feature>
<dbReference type="Gene3D" id="1.10.8.270">
    <property type="entry name" value="putative rabgap domain of human tbc1 domain family member 14 like domains"/>
    <property type="match status" value="1"/>
</dbReference>
<dbReference type="AlphaFoldDB" id="A0AAD1UNB3"/>